<accession>E3D0R6</accession>
<dbReference type="GO" id="GO:0017148">
    <property type="term" value="P:negative regulation of translation"/>
    <property type="evidence" value="ECO:0007669"/>
    <property type="project" value="UniProtKB-UniRule"/>
</dbReference>
<dbReference type="InterPro" id="IPR043519">
    <property type="entry name" value="NT_sf"/>
</dbReference>
<dbReference type="RefSeq" id="WP_006301091.1">
    <property type="nucleotide sequence ID" value="NZ_CM001022.1"/>
</dbReference>
<dbReference type="GO" id="GO:0042256">
    <property type="term" value="P:cytosolic ribosome assembly"/>
    <property type="evidence" value="ECO:0007669"/>
    <property type="project" value="UniProtKB-UniRule"/>
</dbReference>
<proteinExistence type="inferred from homology"/>
<dbReference type="EMBL" id="CM001022">
    <property type="protein sequence ID" value="EFQ23887.1"/>
    <property type="molecule type" value="Genomic_DNA"/>
</dbReference>
<keyword evidence="2" id="KW-0810">Translation regulation</keyword>
<organism evidence="3 4">
    <name type="scientific">Aminomonas paucivorans DSM 12260</name>
    <dbReference type="NCBI Taxonomy" id="584708"/>
    <lineage>
        <taxon>Bacteria</taxon>
        <taxon>Thermotogati</taxon>
        <taxon>Synergistota</taxon>
        <taxon>Synergistia</taxon>
        <taxon>Synergistales</taxon>
        <taxon>Synergistaceae</taxon>
        <taxon>Aminomonas</taxon>
    </lineage>
</organism>
<gene>
    <name evidence="2" type="primary">rsfS</name>
    <name evidence="3" type="ORF">Apau_1468</name>
</gene>
<dbReference type="SUPFAM" id="SSF81301">
    <property type="entry name" value="Nucleotidyltransferase"/>
    <property type="match status" value="1"/>
</dbReference>
<dbReference type="GO" id="GO:0090071">
    <property type="term" value="P:negative regulation of ribosome biogenesis"/>
    <property type="evidence" value="ECO:0007669"/>
    <property type="project" value="UniProtKB-UniRule"/>
</dbReference>
<comment type="similarity">
    <text evidence="1 2">Belongs to the Iojap/RsfS family.</text>
</comment>
<dbReference type="NCBIfam" id="TIGR00090">
    <property type="entry name" value="rsfS_iojap_ybeB"/>
    <property type="match status" value="1"/>
</dbReference>
<dbReference type="GO" id="GO:0005737">
    <property type="term" value="C:cytoplasm"/>
    <property type="evidence" value="ECO:0007669"/>
    <property type="project" value="UniProtKB-SubCell"/>
</dbReference>
<evidence type="ECO:0000313" key="3">
    <source>
        <dbReference type="EMBL" id="EFQ23887.1"/>
    </source>
</evidence>
<name>E3D0R6_9BACT</name>
<comment type="subunit">
    <text evidence="2">Interacts with ribosomal protein uL14 (rplN).</text>
</comment>
<keyword evidence="2" id="KW-0678">Repressor</keyword>
<dbReference type="OrthoDB" id="9793681at2"/>
<dbReference type="STRING" id="584708.Apau_1468"/>
<keyword evidence="2" id="KW-0963">Cytoplasm</keyword>
<dbReference type="PANTHER" id="PTHR21043">
    <property type="entry name" value="IOJAP SUPERFAMILY ORTHOLOG"/>
    <property type="match status" value="1"/>
</dbReference>
<evidence type="ECO:0000256" key="1">
    <source>
        <dbReference type="ARBA" id="ARBA00010574"/>
    </source>
</evidence>
<dbReference type="HOGENOM" id="CLU_092688_5_0_0"/>
<comment type="subcellular location">
    <subcellularLocation>
        <location evidence="2">Cytoplasm</location>
    </subcellularLocation>
</comment>
<keyword evidence="4" id="KW-1185">Reference proteome</keyword>
<dbReference type="AlphaFoldDB" id="E3D0R6"/>
<dbReference type="HAMAP" id="MF_01477">
    <property type="entry name" value="Iojap_RsfS"/>
    <property type="match status" value="1"/>
</dbReference>
<dbReference type="Proteomes" id="UP000005096">
    <property type="component" value="Chromosome"/>
</dbReference>
<evidence type="ECO:0000256" key="2">
    <source>
        <dbReference type="HAMAP-Rule" id="MF_01477"/>
    </source>
</evidence>
<dbReference type="Pfam" id="PF02410">
    <property type="entry name" value="RsfS"/>
    <property type="match status" value="1"/>
</dbReference>
<dbReference type="GO" id="GO:0043023">
    <property type="term" value="F:ribosomal large subunit binding"/>
    <property type="evidence" value="ECO:0007669"/>
    <property type="project" value="TreeGrafter"/>
</dbReference>
<dbReference type="Gene3D" id="3.30.460.10">
    <property type="entry name" value="Beta Polymerase, domain 2"/>
    <property type="match status" value="1"/>
</dbReference>
<dbReference type="PANTHER" id="PTHR21043:SF0">
    <property type="entry name" value="MITOCHONDRIAL ASSEMBLY OF RIBOSOMAL LARGE SUBUNIT PROTEIN 1"/>
    <property type="match status" value="1"/>
</dbReference>
<dbReference type="eggNOG" id="COG0799">
    <property type="taxonomic scope" value="Bacteria"/>
</dbReference>
<sequence length="136" mass="15730">MAHSETPQGRDLEETQENARELFKKYRGLGLRLTDKHAKDVDFIDVRGTLGVTDLFVLATARSDVHLKTLQEEALEYLEDHFPSVRREGETSTRWRLLDAGDVVVHLFSAQARDFYRIERIWGDAPTERFQDPDEA</sequence>
<dbReference type="PaxDb" id="584708-Apau_1468"/>
<comment type="function">
    <text evidence="2">Functions as a ribosomal silencing factor. Interacts with ribosomal protein uL14 (rplN), blocking formation of intersubunit bridge B8. Prevents association of the 30S and 50S ribosomal subunits and the formation of functional ribosomes, thus repressing translation.</text>
</comment>
<protein>
    <recommendedName>
        <fullName evidence="2">Ribosomal silencing factor RsfS</fullName>
    </recommendedName>
</protein>
<evidence type="ECO:0000313" key="4">
    <source>
        <dbReference type="Proteomes" id="UP000005096"/>
    </source>
</evidence>
<dbReference type="InterPro" id="IPR004394">
    <property type="entry name" value="Iojap/RsfS/C7orf30"/>
</dbReference>
<reference evidence="3 4" key="1">
    <citation type="journal article" date="2010" name="Stand. Genomic Sci.">
        <title>Non-contiguous finished genome sequence of Aminomonas paucivorans type strain (GLU-3).</title>
        <authorList>
            <person name="Pitluck S."/>
            <person name="Yasawong M."/>
            <person name="Held B."/>
            <person name="Lapidus A."/>
            <person name="Nolan M."/>
            <person name="Copeland A."/>
            <person name="Lucas S."/>
            <person name="Del Rio T.G."/>
            <person name="Tice H."/>
            <person name="Cheng J.F."/>
            <person name="Chertkov O."/>
            <person name="Goodwin L."/>
            <person name="Tapia R."/>
            <person name="Han C."/>
            <person name="Liolios K."/>
            <person name="Ivanova N."/>
            <person name="Mavromatis K."/>
            <person name="Ovchinnikova G."/>
            <person name="Pati A."/>
            <person name="Chen A."/>
            <person name="Palaniappan K."/>
            <person name="Land M."/>
            <person name="Hauser L."/>
            <person name="Chang Y.J."/>
            <person name="Jeffries C.D."/>
            <person name="Pukall R."/>
            <person name="Spring S."/>
            <person name="Rohde M."/>
            <person name="Sikorski J."/>
            <person name="Goker M."/>
            <person name="Woyke T."/>
            <person name="Bristow J."/>
            <person name="Eisen J.A."/>
            <person name="Markowitz V."/>
            <person name="Hugenholtz P."/>
            <person name="Kyrpides N.C."/>
            <person name="Klenk H.P."/>
        </authorList>
    </citation>
    <scope>NUCLEOTIDE SEQUENCE [LARGE SCALE GENOMIC DNA]</scope>
    <source>
        <strain evidence="3 4">DSM 12260</strain>
    </source>
</reference>